<sequence length="310" mass="33728">MFAAELSYKSQEATHVCDHVLHLDASHGEQSVIGCGASALFAHLAKLYPDVEVQHVRLWEEATRKEMEYNLEHVNAKMAMLAGRGSEETTQQFAGIEVLAKQLATARGLVVSAPMWNFAAPYVVKQYFDCVLHPGLTFKEVGAGPSGLLGGGRPVVLLTSSGGAAAKDYLTPWILDVAAMAGFDRPKVVSATGLVSRDRTTAIEVFRNQAEAATEHLTLEQGTDRPTKSLDEEISTSCGYEELRSWLESTGGLSSDCLDSLEAARVNGELFLSASDHDWRDEELGLEEADIARLQELQKKFREVAGDAED</sequence>
<dbReference type="PANTHER" id="PTHR43741">
    <property type="entry name" value="FMN-DEPENDENT NADH-AZOREDUCTASE 1"/>
    <property type="match status" value="1"/>
</dbReference>
<dbReference type="OMA" id="VVSAPMW"/>
<gene>
    <name evidence="2" type="primary">azoR1</name>
    <name evidence="2" type="ORF">AK812_SmicGene39685</name>
</gene>
<name>A0A1Q9CAK4_SYMMI</name>
<dbReference type="AlphaFoldDB" id="A0A1Q9CAK4"/>
<evidence type="ECO:0000313" key="2">
    <source>
        <dbReference type="EMBL" id="OLP79960.1"/>
    </source>
</evidence>
<comment type="caution">
    <text evidence="2">The sequence shown here is derived from an EMBL/GenBank/DDBJ whole genome shotgun (WGS) entry which is preliminary data.</text>
</comment>
<protein>
    <submittedName>
        <fullName evidence="2">FMN-dependent NADH-azoreductase 1</fullName>
    </submittedName>
</protein>
<dbReference type="Gene3D" id="3.40.50.360">
    <property type="match status" value="1"/>
</dbReference>
<dbReference type="EMBL" id="LSRX01001430">
    <property type="protein sequence ID" value="OLP79960.1"/>
    <property type="molecule type" value="Genomic_DNA"/>
</dbReference>
<dbReference type="SUPFAM" id="SSF52218">
    <property type="entry name" value="Flavoproteins"/>
    <property type="match status" value="1"/>
</dbReference>
<dbReference type="InterPro" id="IPR003680">
    <property type="entry name" value="Flavodoxin_fold"/>
</dbReference>
<keyword evidence="3" id="KW-1185">Reference proteome</keyword>
<dbReference type="Pfam" id="PF02525">
    <property type="entry name" value="Flavodoxin_2"/>
    <property type="match status" value="1"/>
</dbReference>
<accession>A0A1Q9CAK4</accession>
<feature type="domain" description="Flavodoxin-like fold" evidence="1">
    <location>
        <begin position="19"/>
        <end position="211"/>
    </location>
</feature>
<dbReference type="PANTHER" id="PTHR43741:SF4">
    <property type="entry name" value="FMN-DEPENDENT NADH:QUINONE OXIDOREDUCTASE"/>
    <property type="match status" value="1"/>
</dbReference>
<evidence type="ECO:0000259" key="1">
    <source>
        <dbReference type="Pfam" id="PF02525"/>
    </source>
</evidence>
<dbReference type="OrthoDB" id="26889at2759"/>
<proteinExistence type="predicted"/>
<evidence type="ECO:0000313" key="3">
    <source>
        <dbReference type="Proteomes" id="UP000186817"/>
    </source>
</evidence>
<reference evidence="2 3" key="1">
    <citation type="submission" date="2016-02" db="EMBL/GenBank/DDBJ databases">
        <title>Genome analysis of coral dinoflagellate symbionts highlights evolutionary adaptations to a symbiotic lifestyle.</title>
        <authorList>
            <person name="Aranda M."/>
            <person name="Li Y."/>
            <person name="Liew Y.J."/>
            <person name="Baumgarten S."/>
            <person name="Simakov O."/>
            <person name="Wilson M."/>
            <person name="Piel J."/>
            <person name="Ashoor H."/>
            <person name="Bougouffa S."/>
            <person name="Bajic V.B."/>
            <person name="Ryu T."/>
            <person name="Ravasi T."/>
            <person name="Bayer T."/>
            <person name="Micklem G."/>
            <person name="Kim H."/>
            <person name="Bhak J."/>
            <person name="Lajeunesse T.C."/>
            <person name="Voolstra C.R."/>
        </authorList>
    </citation>
    <scope>NUCLEOTIDE SEQUENCE [LARGE SCALE GENOMIC DNA]</scope>
    <source>
        <strain evidence="2 3">CCMP2467</strain>
    </source>
</reference>
<organism evidence="2 3">
    <name type="scientific">Symbiodinium microadriaticum</name>
    <name type="common">Dinoflagellate</name>
    <name type="synonym">Zooxanthella microadriatica</name>
    <dbReference type="NCBI Taxonomy" id="2951"/>
    <lineage>
        <taxon>Eukaryota</taxon>
        <taxon>Sar</taxon>
        <taxon>Alveolata</taxon>
        <taxon>Dinophyceae</taxon>
        <taxon>Suessiales</taxon>
        <taxon>Symbiodiniaceae</taxon>
        <taxon>Symbiodinium</taxon>
    </lineage>
</organism>
<dbReference type="InterPro" id="IPR029039">
    <property type="entry name" value="Flavoprotein-like_sf"/>
</dbReference>
<dbReference type="Proteomes" id="UP000186817">
    <property type="component" value="Unassembled WGS sequence"/>
</dbReference>
<dbReference type="InterPro" id="IPR050104">
    <property type="entry name" value="FMN-dep_NADH:Q_OxRdtase_AzoR1"/>
</dbReference>